<protein>
    <submittedName>
        <fullName evidence="1">Uncharacterized protein</fullName>
    </submittedName>
</protein>
<accession>A0A418YE87</accession>
<reference evidence="1 2" key="1">
    <citation type="submission" date="2018-09" db="EMBL/GenBank/DDBJ databases">
        <authorList>
            <person name="Wang F."/>
        </authorList>
    </citation>
    <scope>NUCLEOTIDE SEQUENCE [LARGE SCALE GENOMIC DNA]</scope>
    <source>
        <strain evidence="1 2">PLHSC7-2</strain>
    </source>
</reference>
<organism evidence="1 2">
    <name type="scientific">Motilimonas pumila</name>
    <dbReference type="NCBI Taxonomy" id="2303987"/>
    <lineage>
        <taxon>Bacteria</taxon>
        <taxon>Pseudomonadati</taxon>
        <taxon>Pseudomonadota</taxon>
        <taxon>Gammaproteobacteria</taxon>
        <taxon>Alteromonadales</taxon>
        <taxon>Alteromonadales genera incertae sedis</taxon>
        <taxon>Motilimonas</taxon>
    </lineage>
</organism>
<evidence type="ECO:0000313" key="1">
    <source>
        <dbReference type="EMBL" id="RJG47453.1"/>
    </source>
</evidence>
<proteinExistence type="predicted"/>
<comment type="caution">
    <text evidence="1">The sequence shown here is derived from an EMBL/GenBank/DDBJ whole genome shotgun (WGS) entry which is preliminary data.</text>
</comment>
<name>A0A418YE87_9GAMM</name>
<dbReference type="RefSeq" id="WP_119910833.1">
    <property type="nucleotide sequence ID" value="NZ_QZCH01000013.1"/>
</dbReference>
<gene>
    <name evidence="1" type="ORF">D1Z90_11110</name>
</gene>
<dbReference type="Proteomes" id="UP000283255">
    <property type="component" value="Unassembled WGS sequence"/>
</dbReference>
<evidence type="ECO:0000313" key="2">
    <source>
        <dbReference type="Proteomes" id="UP000283255"/>
    </source>
</evidence>
<sequence>MNKYIFTLFLFTITGAASPGLHAHNNSPQDRAQKQQTLDLACQRARENKIAPLRQAEIDDCVERRRRDPEYCQRYHRDFGEKSGQQAALFYDLPECITAFKYQKSYRNSGK</sequence>
<keyword evidence="2" id="KW-1185">Reference proteome</keyword>
<dbReference type="EMBL" id="QZCH01000013">
    <property type="protein sequence ID" value="RJG47453.1"/>
    <property type="molecule type" value="Genomic_DNA"/>
</dbReference>
<dbReference type="OrthoDB" id="6228134at2"/>
<dbReference type="AlphaFoldDB" id="A0A418YE87"/>
<reference evidence="1 2" key="2">
    <citation type="submission" date="2019-01" db="EMBL/GenBank/DDBJ databases">
        <title>Motilimonas pumilus sp. nov., isolated from the gut of sea cucumber (Apostichopus japonicus).</title>
        <authorList>
            <person name="Wang F.-Q."/>
            <person name="Ren L.-H."/>
            <person name="Lin Y.-W."/>
            <person name="Sun G.-H."/>
            <person name="Du Z.-J."/>
            <person name="Zhao J.-X."/>
            <person name="Liu X.-J."/>
            <person name="Liu L.-J."/>
        </authorList>
    </citation>
    <scope>NUCLEOTIDE SEQUENCE [LARGE SCALE GENOMIC DNA]</scope>
    <source>
        <strain evidence="1 2">PLHSC7-2</strain>
    </source>
</reference>